<gene>
    <name evidence="1" type="ORF">ACH5RR_033261</name>
</gene>
<name>A0ABD2YPJ7_9GENT</name>
<dbReference type="Proteomes" id="UP001630127">
    <property type="component" value="Unassembled WGS sequence"/>
</dbReference>
<organism evidence="1 2">
    <name type="scientific">Cinchona calisaya</name>
    <dbReference type="NCBI Taxonomy" id="153742"/>
    <lineage>
        <taxon>Eukaryota</taxon>
        <taxon>Viridiplantae</taxon>
        <taxon>Streptophyta</taxon>
        <taxon>Embryophyta</taxon>
        <taxon>Tracheophyta</taxon>
        <taxon>Spermatophyta</taxon>
        <taxon>Magnoliopsida</taxon>
        <taxon>eudicotyledons</taxon>
        <taxon>Gunneridae</taxon>
        <taxon>Pentapetalae</taxon>
        <taxon>asterids</taxon>
        <taxon>lamiids</taxon>
        <taxon>Gentianales</taxon>
        <taxon>Rubiaceae</taxon>
        <taxon>Cinchonoideae</taxon>
        <taxon>Cinchoneae</taxon>
        <taxon>Cinchona</taxon>
    </lineage>
</organism>
<reference evidence="1 2" key="1">
    <citation type="submission" date="2024-11" db="EMBL/GenBank/DDBJ databases">
        <title>A near-complete genome assembly of Cinchona calisaya.</title>
        <authorList>
            <person name="Lian D.C."/>
            <person name="Zhao X.W."/>
            <person name="Wei L."/>
        </authorList>
    </citation>
    <scope>NUCLEOTIDE SEQUENCE [LARGE SCALE GENOMIC DNA]</scope>
    <source>
        <tissue evidence="1">Nenye</tissue>
    </source>
</reference>
<proteinExistence type="predicted"/>
<dbReference type="EMBL" id="JBJUIK010000013">
    <property type="protein sequence ID" value="KAL3507879.1"/>
    <property type="molecule type" value="Genomic_DNA"/>
</dbReference>
<dbReference type="InterPro" id="IPR055330">
    <property type="entry name" value="SECE1-like"/>
</dbReference>
<dbReference type="PANTHER" id="PTHR37240:SF1">
    <property type="entry name" value="PREPROTEIN TRANSLOCASE SUBUNIT SECE1"/>
    <property type="match status" value="1"/>
</dbReference>
<dbReference type="PANTHER" id="PTHR37240">
    <property type="entry name" value="PREPROTEIN TRANSLOCASE SUBUNIT SECE1"/>
    <property type="match status" value="1"/>
</dbReference>
<dbReference type="AlphaFoldDB" id="A0ABD2YPJ7"/>
<sequence>MVKLTVKITPNGETKEGDEVPQLGAEIKKAMQERAEKEQDLFFAGVAEEIKEIEWPAFNKVFAGSGIQEFFS</sequence>
<keyword evidence="2" id="KW-1185">Reference proteome</keyword>
<accession>A0ABD2YPJ7</accession>
<evidence type="ECO:0000313" key="1">
    <source>
        <dbReference type="EMBL" id="KAL3507879.1"/>
    </source>
</evidence>
<protein>
    <submittedName>
        <fullName evidence="1">Uncharacterized protein</fullName>
    </submittedName>
</protein>
<evidence type="ECO:0000313" key="2">
    <source>
        <dbReference type="Proteomes" id="UP001630127"/>
    </source>
</evidence>
<comment type="caution">
    <text evidence="1">The sequence shown here is derived from an EMBL/GenBank/DDBJ whole genome shotgun (WGS) entry which is preliminary data.</text>
</comment>